<reference evidence="7 8" key="1">
    <citation type="submission" date="2018-05" db="EMBL/GenBank/DDBJ databases">
        <title>Genomic Encyclopedia of Archaeal and Bacterial Type Strains, Phase II (KMG-II): from individual species to whole genera.</title>
        <authorList>
            <person name="Goeker M."/>
        </authorList>
    </citation>
    <scope>NUCLEOTIDE SEQUENCE [LARGE SCALE GENOMIC DNA]</scope>
    <source>
        <strain evidence="7 8">DSM 45184</strain>
    </source>
</reference>
<dbReference type="GO" id="GO:0009395">
    <property type="term" value="P:phospholipid catabolic process"/>
    <property type="evidence" value="ECO:0007669"/>
    <property type="project" value="TreeGrafter"/>
</dbReference>
<dbReference type="PANTHER" id="PTHR18896:SF76">
    <property type="entry name" value="PHOSPHOLIPASE"/>
    <property type="match status" value="1"/>
</dbReference>
<feature type="domain" description="PLD phosphodiesterase" evidence="6">
    <location>
        <begin position="394"/>
        <end position="421"/>
    </location>
</feature>
<protein>
    <submittedName>
        <fullName evidence="7">Phosphatidylserine/phosphatidylglycerophosphate/ cardiolipin synthase-like enzyme</fullName>
    </submittedName>
</protein>
<evidence type="ECO:0000313" key="8">
    <source>
        <dbReference type="Proteomes" id="UP000245697"/>
    </source>
</evidence>
<evidence type="ECO:0000313" key="7">
    <source>
        <dbReference type="EMBL" id="PWK51219.1"/>
    </source>
</evidence>
<dbReference type="Gene3D" id="3.30.870.10">
    <property type="entry name" value="Endonuclease Chain A"/>
    <property type="match status" value="2"/>
</dbReference>
<dbReference type="CDD" id="cd09105">
    <property type="entry name" value="PLDc_vPLD1_2_like_2"/>
    <property type="match status" value="1"/>
</dbReference>
<evidence type="ECO:0000256" key="2">
    <source>
        <dbReference type="ARBA" id="ARBA00022737"/>
    </source>
</evidence>
<feature type="region of interest" description="Disordered" evidence="5">
    <location>
        <begin position="242"/>
        <end position="276"/>
    </location>
</feature>
<dbReference type="Proteomes" id="UP000245697">
    <property type="component" value="Unassembled WGS sequence"/>
</dbReference>
<dbReference type="PANTHER" id="PTHR18896">
    <property type="entry name" value="PHOSPHOLIPASE D"/>
    <property type="match status" value="1"/>
</dbReference>
<comment type="caution">
    <text evidence="7">The sequence shown here is derived from an EMBL/GenBank/DDBJ whole genome shotgun (WGS) entry which is preliminary data.</text>
</comment>
<comment type="catalytic activity">
    <reaction evidence="1">
        <text>a 1,2-diacyl-sn-glycero-3-phosphocholine + H2O = a 1,2-diacyl-sn-glycero-3-phosphate + choline + H(+)</text>
        <dbReference type="Rhea" id="RHEA:14445"/>
        <dbReference type="ChEBI" id="CHEBI:15354"/>
        <dbReference type="ChEBI" id="CHEBI:15377"/>
        <dbReference type="ChEBI" id="CHEBI:15378"/>
        <dbReference type="ChEBI" id="CHEBI:57643"/>
        <dbReference type="ChEBI" id="CHEBI:58608"/>
        <dbReference type="EC" id="3.1.4.4"/>
    </reaction>
</comment>
<dbReference type="EMBL" id="QGGR01000002">
    <property type="protein sequence ID" value="PWK51219.1"/>
    <property type="molecule type" value="Genomic_DNA"/>
</dbReference>
<proteinExistence type="predicted"/>
<accession>A0A316FRH6</accession>
<dbReference type="Pfam" id="PF13091">
    <property type="entry name" value="PLDc_2"/>
    <property type="match status" value="1"/>
</dbReference>
<dbReference type="PROSITE" id="PS50035">
    <property type="entry name" value="PLD"/>
    <property type="match status" value="1"/>
</dbReference>
<name>A0A316FRH6_9ACTN</name>
<evidence type="ECO:0000256" key="5">
    <source>
        <dbReference type="SAM" id="MobiDB-lite"/>
    </source>
</evidence>
<dbReference type="InterPro" id="IPR015679">
    <property type="entry name" value="PLipase_D_fam"/>
</dbReference>
<dbReference type="GO" id="GO:0004630">
    <property type="term" value="F:phospholipase D activity"/>
    <property type="evidence" value="ECO:0007669"/>
    <property type="project" value="UniProtKB-EC"/>
</dbReference>
<evidence type="ECO:0000259" key="6">
    <source>
        <dbReference type="PROSITE" id="PS50035"/>
    </source>
</evidence>
<dbReference type="InterPro" id="IPR025202">
    <property type="entry name" value="PLD-like_dom"/>
</dbReference>
<evidence type="ECO:0000256" key="1">
    <source>
        <dbReference type="ARBA" id="ARBA00000798"/>
    </source>
</evidence>
<dbReference type="SMART" id="SM00155">
    <property type="entry name" value="PLDc"/>
    <property type="match status" value="1"/>
</dbReference>
<sequence>MSAPDASDGGEAYREGVVDLEGAAVPPQEWLLSAAERGNPDTSIPIWNTGNTVEPLIHGQNYFDRLASEVGQLKSGDHLFFTDWRGDPDERTSDDGPTVAELFSAAAARGVIVKGLLWRSHVDRLAYSEEENRNLSDDIEAAGGEVLLDQRVRRGGSHHQKLVVLRHPGRPELDIAFAGGIDLCHSRRDDAEHHGDPQAVKMAASYGPNPPWHDIQLALRGPVVGALDHSFRERWTDRVPLDQNGPIATVTDRLRHEDLSPDPLPEQPPDPPECGTQTVQVLRTYPAMRPPYGFARLGERSVARGYTKAIKRARRLIYLEDQYLWSKEVAQLFAEAMRDNPELHLIAVVPRHPDVDGGFALPPNQVGREQAVELCRQAAGDRVHVFDLENHAGTPIYVHAKICVIDDIWCSVGSDNFNRRSWTHDSELSCAVLDDTRDEREPRDPAGLGDGARRFPRDLRLALMREHLDRADGDDADLLDPADAVEAMTAAADRLRDWRDGGRVGPRPAGRLIPHETERLPWHQRLWALPAYRLVYDPDGRPWRDRRHARW</sequence>
<keyword evidence="2" id="KW-0677">Repeat</keyword>
<feature type="compositionally biased region" description="Pro residues" evidence="5">
    <location>
        <begin position="262"/>
        <end position="272"/>
    </location>
</feature>
<gene>
    <name evidence="7" type="ORF">BC793_102247</name>
</gene>
<keyword evidence="4" id="KW-0443">Lipid metabolism</keyword>
<keyword evidence="3" id="KW-0378">Hydrolase</keyword>
<dbReference type="InterPro" id="IPR001736">
    <property type="entry name" value="PLipase_D/transphosphatidylase"/>
</dbReference>
<evidence type="ECO:0000256" key="3">
    <source>
        <dbReference type="ARBA" id="ARBA00022801"/>
    </source>
</evidence>
<keyword evidence="8" id="KW-1185">Reference proteome</keyword>
<evidence type="ECO:0000256" key="4">
    <source>
        <dbReference type="ARBA" id="ARBA00023098"/>
    </source>
</evidence>
<dbReference type="SUPFAM" id="SSF56024">
    <property type="entry name" value="Phospholipase D/nuclease"/>
    <property type="match status" value="2"/>
</dbReference>
<dbReference type="AlphaFoldDB" id="A0A316FRH6"/>
<organism evidence="7 8">
    <name type="scientific">Actinoplanes xinjiangensis</name>
    <dbReference type="NCBI Taxonomy" id="512350"/>
    <lineage>
        <taxon>Bacteria</taxon>
        <taxon>Bacillati</taxon>
        <taxon>Actinomycetota</taxon>
        <taxon>Actinomycetes</taxon>
        <taxon>Micromonosporales</taxon>
        <taxon>Micromonosporaceae</taxon>
        <taxon>Actinoplanes</taxon>
    </lineage>
</organism>